<reference evidence="4" key="1">
    <citation type="submission" date="2016-06" db="UniProtKB">
        <authorList>
            <consortium name="WormBaseParasite"/>
        </authorList>
    </citation>
    <scope>IDENTIFICATION</scope>
</reference>
<dbReference type="WBParaSite" id="SBAD_0000113101-mRNA-1">
    <property type="protein sequence ID" value="SBAD_0000113101-mRNA-1"/>
    <property type="gene ID" value="SBAD_0000113101"/>
</dbReference>
<feature type="compositionally biased region" description="Polar residues" evidence="1">
    <location>
        <begin position="1"/>
        <end position="14"/>
    </location>
</feature>
<organism evidence="4">
    <name type="scientific">Soboliphyme baturini</name>
    <dbReference type="NCBI Taxonomy" id="241478"/>
    <lineage>
        <taxon>Eukaryota</taxon>
        <taxon>Metazoa</taxon>
        <taxon>Ecdysozoa</taxon>
        <taxon>Nematoda</taxon>
        <taxon>Enoplea</taxon>
        <taxon>Dorylaimia</taxon>
        <taxon>Dioctophymatida</taxon>
        <taxon>Dioctophymatoidea</taxon>
        <taxon>Soboliphymatidae</taxon>
        <taxon>Soboliphyme</taxon>
    </lineage>
</organism>
<accession>A0A183IBV5</accession>
<reference evidence="2 3" key="2">
    <citation type="submission" date="2018-11" db="EMBL/GenBank/DDBJ databases">
        <authorList>
            <consortium name="Pathogen Informatics"/>
        </authorList>
    </citation>
    <scope>NUCLEOTIDE SEQUENCE [LARGE SCALE GENOMIC DNA]</scope>
</reference>
<dbReference type="EMBL" id="UZAM01006709">
    <property type="protein sequence ID" value="VDO93200.1"/>
    <property type="molecule type" value="Genomic_DNA"/>
</dbReference>
<sequence length="199" mass="22560">MSNTKYPQARCHNQTLTTSGLTSPPTKEPKDVRCRAEKEKRNLQKYEQDHVGFVISESNYFSMPTVPRFLAGSQWYGRRMSDPKGTVNIPFSSFDPPYNHSVAQYQIEPPGEKPVLKEEAVVLLQLRPHKVFHLYESVEQGESWGMLAPRRNSEAITHQKTLMDTRAGIEKIGADDDVGENNTYDSTNYRTQLVNGPGT</sequence>
<gene>
    <name evidence="2" type="ORF">SBAD_LOCUS1099</name>
</gene>
<name>A0A183IBV5_9BILA</name>
<evidence type="ECO:0000313" key="2">
    <source>
        <dbReference type="EMBL" id="VDO93200.1"/>
    </source>
</evidence>
<evidence type="ECO:0000313" key="4">
    <source>
        <dbReference type="WBParaSite" id="SBAD_0000113101-mRNA-1"/>
    </source>
</evidence>
<proteinExistence type="predicted"/>
<dbReference type="Proteomes" id="UP000270296">
    <property type="component" value="Unassembled WGS sequence"/>
</dbReference>
<feature type="region of interest" description="Disordered" evidence="1">
    <location>
        <begin position="1"/>
        <end position="34"/>
    </location>
</feature>
<dbReference type="AlphaFoldDB" id="A0A183IBV5"/>
<evidence type="ECO:0000313" key="3">
    <source>
        <dbReference type="Proteomes" id="UP000270296"/>
    </source>
</evidence>
<evidence type="ECO:0000256" key="1">
    <source>
        <dbReference type="SAM" id="MobiDB-lite"/>
    </source>
</evidence>
<keyword evidence="3" id="KW-1185">Reference proteome</keyword>
<feature type="compositionally biased region" description="Low complexity" evidence="1">
    <location>
        <begin position="15"/>
        <end position="25"/>
    </location>
</feature>
<protein>
    <submittedName>
        <fullName evidence="2 4">Uncharacterized protein</fullName>
    </submittedName>
</protein>